<dbReference type="PANTHER" id="PTHR45765:SF1">
    <property type="entry name" value="METHIONINE--TRNA LIGASE, CYTOPLASMIC"/>
    <property type="match status" value="1"/>
</dbReference>
<dbReference type="InterPro" id="IPR001412">
    <property type="entry name" value="aa-tRNA-synth_I_CS"/>
</dbReference>
<dbReference type="InterPro" id="IPR033911">
    <property type="entry name" value="MetRS_core"/>
</dbReference>
<dbReference type="InterPro" id="IPR023458">
    <property type="entry name" value="Met-tRNA_ligase_1"/>
</dbReference>
<reference evidence="19 20" key="1">
    <citation type="journal article" date="2018" name="Microbiome">
        <title>Fine metagenomic profile of the Mediterranean stratified and mixed water columns revealed by assembly and recruitment.</title>
        <authorList>
            <person name="Haro-Moreno J.M."/>
            <person name="Lopez-Perez M."/>
            <person name="De La Torre J.R."/>
            <person name="Picazo A."/>
            <person name="Camacho A."/>
            <person name="Rodriguez-Valera F."/>
        </authorList>
    </citation>
    <scope>NUCLEOTIDE SEQUENCE [LARGE SCALE GENOMIC DNA]</scope>
    <source>
        <strain evidence="19">MED-G83</strain>
    </source>
</reference>
<keyword evidence="9 16" id="KW-0547">Nucleotide-binding</keyword>
<comment type="caution">
    <text evidence="19">The sequence shown here is derived from an EMBL/GenBank/DDBJ whole genome shotgun (WGS) entry which is preliminary data.</text>
</comment>
<evidence type="ECO:0000256" key="3">
    <source>
        <dbReference type="ARBA" id="ARBA00008258"/>
    </source>
</evidence>
<evidence type="ECO:0000259" key="18">
    <source>
        <dbReference type="Pfam" id="PF09334"/>
    </source>
</evidence>
<dbReference type="GO" id="GO:0004825">
    <property type="term" value="F:methionine-tRNA ligase activity"/>
    <property type="evidence" value="ECO:0007669"/>
    <property type="project" value="UniProtKB-EC"/>
</dbReference>
<evidence type="ECO:0000256" key="14">
    <source>
        <dbReference type="ARBA" id="ARBA00030904"/>
    </source>
</evidence>
<dbReference type="Gene3D" id="2.20.28.20">
    <property type="entry name" value="Methionyl-tRNA synthetase, Zn-domain"/>
    <property type="match status" value="1"/>
</dbReference>
<evidence type="ECO:0000259" key="17">
    <source>
        <dbReference type="Pfam" id="PF08264"/>
    </source>
</evidence>
<keyword evidence="6" id="KW-0963">Cytoplasm</keyword>
<dbReference type="InterPro" id="IPR041872">
    <property type="entry name" value="Anticodon_Met"/>
</dbReference>
<dbReference type="InterPro" id="IPR014758">
    <property type="entry name" value="Met-tRNA_synth"/>
</dbReference>
<evidence type="ECO:0000256" key="9">
    <source>
        <dbReference type="ARBA" id="ARBA00022741"/>
    </source>
</evidence>
<dbReference type="GO" id="GO:0046872">
    <property type="term" value="F:metal ion binding"/>
    <property type="evidence" value="ECO:0007669"/>
    <property type="project" value="UniProtKB-KW"/>
</dbReference>
<evidence type="ECO:0000256" key="15">
    <source>
        <dbReference type="ARBA" id="ARBA00047364"/>
    </source>
</evidence>
<evidence type="ECO:0000256" key="2">
    <source>
        <dbReference type="ARBA" id="ARBA00004496"/>
    </source>
</evidence>
<dbReference type="NCBIfam" id="TIGR00398">
    <property type="entry name" value="metG"/>
    <property type="match status" value="1"/>
</dbReference>
<evidence type="ECO:0000256" key="8">
    <source>
        <dbReference type="ARBA" id="ARBA00022723"/>
    </source>
</evidence>
<dbReference type="Gene3D" id="3.40.50.620">
    <property type="entry name" value="HUPs"/>
    <property type="match status" value="1"/>
</dbReference>
<evidence type="ECO:0000256" key="1">
    <source>
        <dbReference type="ARBA" id="ARBA00003314"/>
    </source>
</evidence>
<gene>
    <name evidence="19" type="ORF">DBW97_03300</name>
</gene>
<evidence type="ECO:0000256" key="13">
    <source>
        <dbReference type="ARBA" id="ARBA00023146"/>
    </source>
</evidence>
<dbReference type="Gene3D" id="1.10.730.10">
    <property type="entry name" value="Isoleucyl-tRNA Synthetase, Domain 1"/>
    <property type="match status" value="1"/>
</dbReference>
<keyword evidence="10" id="KW-0862">Zinc</keyword>
<evidence type="ECO:0000256" key="16">
    <source>
        <dbReference type="RuleBase" id="RU363039"/>
    </source>
</evidence>
<dbReference type="PRINTS" id="PR01041">
    <property type="entry name" value="TRNASYNTHMET"/>
</dbReference>
<evidence type="ECO:0000256" key="5">
    <source>
        <dbReference type="ARBA" id="ARBA00018753"/>
    </source>
</evidence>
<dbReference type="InterPro" id="IPR009080">
    <property type="entry name" value="tRNAsynth_Ia_anticodon-bd"/>
</dbReference>
<evidence type="ECO:0000313" key="19">
    <source>
        <dbReference type="EMBL" id="RCL38073.1"/>
    </source>
</evidence>
<dbReference type="SUPFAM" id="SSF52374">
    <property type="entry name" value="Nucleotidylyl transferase"/>
    <property type="match status" value="1"/>
</dbReference>
<dbReference type="InterPro" id="IPR014729">
    <property type="entry name" value="Rossmann-like_a/b/a_fold"/>
</dbReference>
<dbReference type="EMBL" id="QOPD01000005">
    <property type="protein sequence ID" value="RCL38073.1"/>
    <property type="molecule type" value="Genomic_DNA"/>
</dbReference>
<dbReference type="NCBIfam" id="NF001100">
    <property type="entry name" value="PRK00133.1"/>
    <property type="match status" value="1"/>
</dbReference>
<proteinExistence type="inferred from homology"/>
<evidence type="ECO:0000256" key="6">
    <source>
        <dbReference type="ARBA" id="ARBA00022490"/>
    </source>
</evidence>
<dbReference type="InterPro" id="IPR013155">
    <property type="entry name" value="M/V/L/I-tRNA-synth_anticd-bd"/>
</dbReference>
<dbReference type="Pfam" id="PF09334">
    <property type="entry name" value="tRNA-synt_1g"/>
    <property type="match status" value="1"/>
</dbReference>
<feature type="domain" description="Methionyl/Valyl/Leucyl/Isoleucyl-tRNA synthetase anticodon-binding" evidence="17">
    <location>
        <begin position="437"/>
        <end position="521"/>
    </location>
</feature>
<dbReference type="InterPro" id="IPR015413">
    <property type="entry name" value="Methionyl/Leucyl_tRNA_Synth"/>
</dbReference>
<evidence type="ECO:0000313" key="20">
    <source>
        <dbReference type="Proteomes" id="UP000252147"/>
    </source>
</evidence>
<dbReference type="SUPFAM" id="SSF57770">
    <property type="entry name" value="Methionyl-tRNA synthetase (MetRS), Zn-domain"/>
    <property type="match status" value="1"/>
</dbReference>
<name>A0A368BL85_9GAMM</name>
<evidence type="ECO:0000256" key="4">
    <source>
        <dbReference type="ARBA" id="ARBA00012838"/>
    </source>
</evidence>
<accession>A0A368BL85</accession>
<sequence length="557" mass="64408">MAEQIAIFSIHLKVTYNFGYNMKYLVTSALPYANAELHLGHVLEIVQADAWVRHKKLQGHDALYFCASDTHGTPIMLKAKEQRIAPEDIVNDMKIKHEHTFKKFNVNLSNFHSTHSDESKDLVYELYNKISANKYIYSKDIQQLFDDQENIFLADRFVKGGCPKCKADDQYGDACERCGTTYDALDLLDPISTLSNTKPSVKTSKHYFFSLSVFKDFLKSNIDNFSKQDPVKHKLNEWLDGDLNDWDISRDKPYFGFLIPGEEDKYIYVWLDAPVGYLSSIKNWCEQNDIDYDQLMNTEDAKLMHFIGKDIMYFHLLFWPATLHAAQLKQLEEVHVHGFMTIEGEKMSKSRGNFVLADDALSYAEADFYRYYICSKLSNDISDIDFSLEDFVQKVNSDLVGKFINIVSRTIKFVHKIGNGKIIYSSSKLNESFAGRYEQIIAFTDNREYSKAIKEIMSIADEINAYISEQEPWNLAKEGKNDECLDVCSEAVHVFQSLNTLLHPFMPEITKRVQELLNQTDLKYSNTFKPNIDEINEYSHIIKRLDIKEVNKLVDSL</sequence>
<evidence type="ECO:0000256" key="10">
    <source>
        <dbReference type="ARBA" id="ARBA00022833"/>
    </source>
</evidence>
<organism evidence="19 20">
    <name type="scientific">SAR86 cluster bacterium</name>
    <dbReference type="NCBI Taxonomy" id="2030880"/>
    <lineage>
        <taxon>Bacteria</taxon>
        <taxon>Pseudomonadati</taxon>
        <taxon>Pseudomonadota</taxon>
        <taxon>Gammaproteobacteria</taxon>
        <taxon>SAR86 cluster</taxon>
    </lineage>
</organism>
<dbReference type="Pfam" id="PF08264">
    <property type="entry name" value="Anticodon_1"/>
    <property type="match status" value="1"/>
</dbReference>
<dbReference type="PANTHER" id="PTHR45765">
    <property type="entry name" value="METHIONINE--TRNA LIGASE"/>
    <property type="match status" value="1"/>
</dbReference>
<evidence type="ECO:0000256" key="11">
    <source>
        <dbReference type="ARBA" id="ARBA00022840"/>
    </source>
</evidence>
<keyword evidence="8" id="KW-0479">Metal-binding</keyword>
<keyword evidence="7 16" id="KW-0436">Ligase</keyword>
<dbReference type="GO" id="GO:0005829">
    <property type="term" value="C:cytosol"/>
    <property type="evidence" value="ECO:0007669"/>
    <property type="project" value="TreeGrafter"/>
</dbReference>
<dbReference type="FunFam" id="2.20.28.20:FF:000001">
    <property type="entry name" value="Methionine--tRNA ligase"/>
    <property type="match status" value="1"/>
</dbReference>
<keyword evidence="11 16" id="KW-0067">ATP-binding</keyword>
<comment type="subcellular location">
    <subcellularLocation>
        <location evidence="2">Cytoplasm</location>
    </subcellularLocation>
</comment>
<dbReference type="PROSITE" id="PS00178">
    <property type="entry name" value="AA_TRNA_LIGASE_I"/>
    <property type="match status" value="1"/>
</dbReference>
<keyword evidence="13 16" id="KW-0030">Aminoacyl-tRNA synthetase</keyword>
<comment type="similarity">
    <text evidence="3">Belongs to the class-I aminoacyl-tRNA synthetase family. MetG type 1 subfamily.</text>
</comment>
<protein>
    <recommendedName>
        <fullName evidence="5">Methionine--tRNA ligase</fullName>
        <ecNumber evidence="4">6.1.1.10</ecNumber>
    </recommendedName>
    <alternativeName>
        <fullName evidence="14">Methionyl-tRNA synthetase</fullName>
    </alternativeName>
</protein>
<evidence type="ECO:0000256" key="7">
    <source>
        <dbReference type="ARBA" id="ARBA00022598"/>
    </source>
</evidence>
<feature type="domain" description="Methionyl/Leucyl tRNA synthetase" evidence="18">
    <location>
        <begin position="24"/>
        <end position="410"/>
    </location>
</feature>
<keyword evidence="12 16" id="KW-0648">Protein biosynthesis</keyword>
<dbReference type="GO" id="GO:0005524">
    <property type="term" value="F:ATP binding"/>
    <property type="evidence" value="ECO:0007669"/>
    <property type="project" value="UniProtKB-KW"/>
</dbReference>
<dbReference type="AlphaFoldDB" id="A0A368BL85"/>
<comment type="function">
    <text evidence="1">Is required not only for elongation of protein synthesis but also for the initiation of all mRNA translation through initiator tRNA(fMet) aminoacylation.</text>
</comment>
<dbReference type="SUPFAM" id="SSF47323">
    <property type="entry name" value="Anticodon-binding domain of a subclass of class I aminoacyl-tRNA synthetases"/>
    <property type="match status" value="1"/>
</dbReference>
<comment type="catalytic activity">
    <reaction evidence="15">
        <text>tRNA(Met) + L-methionine + ATP = L-methionyl-tRNA(Met) + AMP + diphosphate</text>
        <dbReference type="Rhea" id="RHEA:13481"/>
        <dbReference type="Rhea" id="RHEA-COMP:9667"/>
        <dbReference type="Rhea" id="RHEA-COMP:9698"/>
        <dbReference type="ChEBI" id="CHEBI:30616"/>
        <dbReference type="ChEBI" id="CHEBI:33019"/>
        <dbReference type="ChEBI" id="CHEBI:57844"/>
        <dbReference type="ChEBI" id="CHEBI:78442"/>
        <dbReference type="ChEBI" id="CHEBI:78530"/>
        <dbReference type="ChEBI" id="CHEBI:456215"/>
        <dbReference type="EC" id="6.1.1.10"/>
    </reaction>
</comment>
<dbReference type="CDD" id="cd07957">
    <property type="entry name" value="Anticodon_Ia_Met"/>
    <property type="match status" value="1"/>
</dbReference>
<evidence type="ECO:0000256" key="12">
    <source>
        <dbReference type="ARBA" id="ARBA00022917"/>
    </source>
</evidence>
<dbReference type="InterPro" id="IPR029038">
    <property type="entry name" value="MetRS_Zn"/>
</dbReference>
<dbReference type="GO" id="GO:0006431">
    <property type="term" value="P:methionyl-tRNA aminoacylation"/>
    <property type="evidence" value="ECO:0007669"/>
    <property type="project" value="InterPro"/>
</dbReference>
<dbReference type="EC" id="6.1.1.10" evidence="4"/>
<dbReference type="Proteomes" id="UP000252147">
    <property type="component" value="Unassembled WGS sequence"/>
</dbReference>